<feature type="compositionally biased region" description="Polar residues" evidence="1">
    <location>
        <begin position="27"/>
        <end position="39"/>
    </location>
</feature>
<protein>
    <submittedName>
        <fullName evidence="2">Uncharacterized protein</fullName>
    </submittedName>
</protein>
<comment type="caution">
    <text evidence="2">The sequence shown here is derived from an EMBL/GenBank/DDBJ whole genome shotgun (WGS) entry which is preliminary data.</text>
</comment>
<dbReference type="AlphaFoldDB" id="A0AAW1X0S5"/>
<organism evidence="2 3">
    <name type="scientific">Rubus argutus</name>
    <name type="common">Southern blackberry</name>
    <dbReference type="NCBI Taxonomy" id="59490"/>
    <lineage>
        <taxon>Eukaryota</taxon>
        <taxon>Viridiplantae</taxon>
        <taxon>Streptophyta</taxon>
        <taxon>Embryophyta</taxon>
        <taxon>Tracheophyta</taxon>
        <taxon>Spermatophyta</taxon>
        <taxon>Magnoliopsida</taxon>
        <taxon>eudicotyledons</taxon>
        <taxon>Gunneridae</taxon>
        <taxon>Pentapetalae</taxon>
        <taxon>rosids</taxon>
        <taxon>fabids</taxon>
        <taxon>Rosales</taxon>
        <taxon>Rosaceae</taxon>
        <taxon>Rosoideae</taxon>
        <taxon>Rosoideae incertae sedis</taxon>
        <taxon>Rubus</taxon>
    </lineage>
</organism>
<sequence length="162" mass="17674">MEASLPAPQPLHQIITQTNQSHRASILNPNTTTMHTPLQSKHEPSNPSQPIPISPNNHAFNFHHFSISKTAITKSQQLENFRINNPLTITQQSISLSPPCHLRRAPVHLCSRPQAQSFTHSGCTSSSAASAFLSAAPTASSRQLSSAVNSAKNPCRRRLCNK</sequence>
<dbReference type="Proteomes" id="UP001457282">
    <property type="component" value="Unassembled WGS sequence"/>
</dbReference>
<dbReference type="EMBL" id="JBEDUW010000005">
    <property type="protein sequence ID" value="KAK9930562.1"/>
    <property type="molecule type" value="Genomic_DNA"/>
</dbReference>
<accession>A0AAW1X0S5</accession>
<name>A0AAW1X0S5_RUBAR</name>
<evidence type="ECO:0000313" key="2">
    <source>
        <dbReference type="EMBL" id="KAK9930562.1"/>
    </source>
</evidence>
<reference evidence="2 3" key="1">
    <citation type="journal article" date="2023" name="G3 (Bethesda)">
        <title>A chromosome-length genome assembly and annotation of blackberry (Rubus argutus, cv. 'Hillquist').</title>
        <authorList>
            <person name="Bruna T."/>
            <person name="Aryal R."/>
            <person name="Dudchenko O."/>
            <person name="Sargent D.J."/>
            <person name="Mead D."/>
            <person name="Buti M."/>
            <person name="Cavallini A."/>
            <person name="Hytonen T."/>
            <person name="Andres J."/>
            <person name="Pham M."/>
            <person name="Weisz D."/>
            <person name="Mascagni F."/>
            <person name="Usai G."/>
            <person name="Natali L."/>
            <person name="Bassil N."/>
            <person name="Fernandez G.E."/>
            <person name="Lomsadze A."/>
            <person name="Armour M."/>
            <person name="Olukolu B."/>
            <person name="Poorten T."/>
            <person name="Britton C."/>
            <person name="Davik J."/>
            <person name="Ashrafi H."/>
            <person name="Aiden E.L."/>
            <person name="Borodovsky M."/>
            <person name="Worthington M."/>
        </authorList>
    </citation>
    <scope>NUCLEOTIDE SEQUENCE [LARGE SCALE GENOMIC DNA]</scope>
    <source>
        <strain evidence="2">PI 553951</strain>
    </source>
</reference>
<feature type="region of interest" description="Disordered" evidence="1">
    <location>
        <begin position="27"/>
        <end position="50"/>
    </location>
</feature>
<keyword evidence="3" id="KW-1185">Reference proteome</keyword>
<evidence type="ECO:0000313" key="3">
    <source>
        <dbReference type="Proteomes" id="UP001457282"/>
    </source>
</evidence>
<gene>
    <name evidence="2" type="ORF">M0R45_027597</name>
</gene>
<proteinExistence type="predicted"/>
<evidence type="ECO:0000256" key="1">
    <source>
        <dbReference type="SAM" id="MobiDB-lite"/>
    </source>
</evidence>